<evidence type="ECO:0000256" key="5">
    <source>
        <dbReference type="PIRSR" id="PIRSR000137-1"/>
    </source>
</evidence>
<proteinExistence type="inferred from homology"/>
<evidence type="ECO:0000313" key="10">
    <source>
        <dbReference type="Proteomes" id="UP000019473"/>
    </source>
</evidence>
<evidence type="ECO:0000256" key="3">
    <source>
        <dbReference type="ARBA" id="ARBA00022630"/>
    </source>
</evidence>
<protein>
    <recommendedName>
        <fullName evidence="11">Glucose-methanol-choline oxidoreductase N-terminal domain-containing protein</fullName>
    </recommendedName>
</protein>
<dbReference type="InterPro" id="IPR000172">
    <property type="entry name" value="GMC_OxRdtase_N"/>
</dbReference>
<dbReference type="GO" id="GO:0016614">
    <property type="term" value="F:oxidoreductase activity, acting on CH-OH group of donors"/>
    <property type="evidence" value="ECO:0007669"/>
    <property type="project" value="InterPro"/>
</dbReference>
<dbReference type="HOGENOM" id="CLU_002865_6_3_1"/>
<dbReference type="RefSeq" id="XP_007759926.1">
    <property type="nucleotide sequence ID" value="XM_007761736.1"/>
</dbReference>
<feature type="active site" description="Proton donor" evidence="5">
    <location>
        <position position="522"/>
    </location>
</feature>
<dbReference type="PIRSF" id="PIRSF000137">
    <property type="entry name" value="Alcohol_oxidase"/>
    <property type="match status" value="1"/>
</dbReference>
<dbReference type="eggNOG" id="KOG1238">
    <property type="taxonomic scope" value="Eukaryota"/>
</dbReference>
<reference evidence="9 10" key="1">
    <citation type="submission" date="2013-03" db="EMBL/GenBank/DDBJ databases">
        <title>The Genome Sequence of Cladophialophora yegresii CBS 114405.</title>
        <authorList>
            <consortium name="The Broad Institute Genomics Platform"/>
            <person name="Cuomo C."/>
            <person name="de Hoog S."/>
            <person name="Gorbushina A."/>
            <person name="Walker B."/>
            <person name="Young S.K."/>
            <person name="Zeng Q."/>
            <person name="Gargeya S."/>
            <person name="Fitzgerald M."/>
            <person name="Haas B."/>
            <person name="Abouelleil A."/>
            <person name="Allen A.W."/>
            <person name="Alvarado L."/>
            <person name="Arachchi H.M."/>
            <person name="Berlin A.M."/>
            <person name="Chapman S.B."/>
            <person name="Gainer-Dewar J."/>
            <person name="Goldberg J."/>
            <person name="Griggs A."/>
            <person name="Gujja S."/>
            <person name="Hansen M."/>
            <person name="Howarth C."/>
            <person name="Imamovic A."/>
            <person name="Ireland A."/>
            <person name="Larimer J."/>
            <person name="McCowan C."/>
            <person name="Murphy C."/>
            <person name="Pearson M."/>
            <person name="Poon T.W."/>
            <person name="Priest M."/>
            <person name="Roberts A."/>
            <person name="Saif S."/>
            <person name="Shea T."/>
            <person name="Sisk P."/>
            <person name="Sykes S."/>
            <person name="Wortman J."/>
            <person name="Nusbaum C."/>
            <person name="Birren B."/>
        </authorList>
    </citation>
    <scope>NUCLEOTIDE SEQUENCE [LARGE SCALE GENOMIC DNA]</scope>
    <source>
        <strain evidence="9 10">CBS 114405</strain>
    </source>
</reference>
<evidence type="ECO:0000259" key="7">
    <source>
        <dbReference type="Pfam" id="PF00732"/>
    </source>
</evidence>
<dbReference type="EMBL" id="AMGW01000005">
    <property type="protein sequence ID" value="EXJ57392.1"/>
    <property type="molecule type" value="Genomic_DNA"/>
</dbReference>
<gene>
    <name evidence="9" type="ORF">A1O7_07739</name>
</gene>
<comment type="similarity">
    <text evidence="2">Belongs to the GMC oxidoreductase family.</text>
</comment>
<organism evidence="9 10">
    <name type="scientific">Cladophialophora yegresii CBS 114405</name>
    <dbReference type="NCBI Taxonomy" id="1182544"/>
    <lineage>
        <taxon>Eukaryota</taxon>
        <taxon>Fungi</taxon>
        <taxon>Dikarya</taxon>
        <taxon>Ascomycota</taxon>
        <taxon>Pezizomycotina</taxon>
        <taxon>Eurotiomycetes</taxon>
        <taxon>Chaetothyriomycetidae</taxon>
        <taxon>Chaetothyriales</taxon>
        <taxon>Herpotrichiellaceae</taxon>
        <taxon>Cladophialophora</taxon>
    </lineage>
</organism>
<dbReference type="Proteomes" id="UP000019473">
    <property type="component" value="Unassembled WGS sequence"/>
</dbReference>
<dbReference type="PANTHER" id="PTHR11552:SF147">
    <property type="entry name" value="CHOLINE DEHYDROGENASE, MITOCHONDRIAL"/>
    <property type="match status" value="1"/>
</dbReference>
<dbReference type="STRING" id="1182544.W9VNX6"/>
<dbReference type="InterPro" id="IPR012132">
    <property type="entry name" value="GMC_OxRdtase"/>
</dbReference>
<feature type="domain" description="Glucose-methanol-choline oxidoreductase N-terminal" evidence="7">
    <location>
        <begin position="19"/>
        <end position="330"/>
    </location>
</feature>
<evidence type="ECO:0000259" key="8">
    <source>
        <dbReference type="Pfam" id="PF05199"/>
    </source>
</evidence>
<sequence length="600" mass="65445">MLARTETGSDEEPSKISFFDYIICGGGTAGCLIAARIASQGEATVLLIEAGRDVDESPDALIPGKFVHQLYGGDTGGIWQIPSVPQKELNNREIVFLRGKQLGGTSAVNYMALARGPAVDYDEWARRTGDESWEWNNILPVMKELEDFQPQRPEGFEQYASPDSANHGVGGPLRIGFGDVMTPGVEMFFRACHEVGIETCPDNNSGNPVGVGLAQFNNAGGVRSYAANRFLDQDTRRQLSNLEIFTRTAVDKIICQGTPPTAIGVEISNQVSGVKSRVFCRREVVLCQGTFGSPQTLMLSGIGPRPHLESFDIGCIVNNPNVGRNMLDHSILTLEYLVDDDNAAHNQIFESPELLAEADLQYARDKTGPHNVFGTSGTVAFPKLEALFRSTEFEDLDEDTKSFMLEPTRPNAEIWLGSGPVAFPGDPGAVYMHHELLLQNNLSRGTVCLKSADPRDPPEINPHFFEHPYDQRIALETVKLAMKISEADAYKSYIREVVHAPSGNDDTTIRAFIRQNLGQGYHSMGTCKMGSDSDPDAVVDTDFRVIGVQGLRVADLSVCPILTCNHTQINAYLVGERCARKVLQSLQAKGGGCQSSLGCL</sequence>
<evidence type="ECO:0000256" key="1">
    <source>
        <dbReference type="ARBA" id="ARBA00001974"/>
    </source>
</evidence>
<dbReference type="Pfam" id="PF05199">
    <property type="entry name" value="GMC_oxred_C"/>
    <property type="match status" value="1"/>
</dbReference>
<dbReference type="SUPFAM" id="SSF54373">
    <property type="entry name" value="FAD-linked reductases, C-terminal domain"/>
    <property type="match status" value="1"/>
</dbReference>
<dbReference type="InterPro" id="IPR036188">
    <property type="entry name" value="FAD/NAD-bd_sf"/>
</dbReference>
<feature type="domain" description="Glucose-methanol-choline oxidoreductase C-terminal" evidence="8">
    <location>
        <begin position="443"/>
        <end position="575"/>
    </location>
</feature>
<evidence type="ECO:0000313" key="9">
    <source>
        <dbReference type="EMBL" id="EXJ57392.1"/>
    </source>
</evidence>
<dbReference type="OrthoDB" id="269227at2759"/>
<evidence type="ECO:0008006" key="11">
    <source>
        <dbReference type="Google" id="ProtNLM"/>
    </source>
</evidence>
<dbReference type="Gene3D" id="3.30.560.10">
    <property type="entry name" value="Glucose Oxidase, domain 3"/>
    <property type="match status" value="1"/>
</dbReference>
<keyword evidence="4 6" id="KW-0274">FAD</keyword>
<dbReference type="VEuPathDB" id="FungiDB:A1O7_07739"/>
<keyword evidence="10" id="KW-1185">Reference proteome</keyword>
<keyword evidence="3" id="KW-0285">Flavoprotein</keyword>
<feature type="binding site" evidence="6">
    <location>
        <position position="250"/>
    </location>
    <ligand>
        <name>FAD</name>
        <dbReference type="ChEBI" id="CHEBI:57692"/>
    </ligand>
</feature>
<feature type="binding site" evidence="6">
    <location>
        <position position="105"/>
    </location>
    <ligand>
        <name>FAD</name>
        <dbReference type="ChEBI" id="CHEBI:57692"/>
    </ligand>
</feature>
<dbReference type="Pfam" id="PF00732">
    <property type="entry name" value="GMC_oxred_N"/>
    <property type="match status" value="1"/>
</dbReference>
<evidence type="ECO:0000256" key="2">
    <source>
        <dbReference type="ARBA" id="ARBA00010790"/>
    </source>
</evidence>
<dbReference type="InterPro" id="IPR007867">
    <property type="entry name" value="GMC_OxRtase_C"/>
</dbReference>
<feature type="active site" description="Proton acceptor" evidence="5">
    <location>
        <position position="566"/>
    </location>
</feature>
<dbReference type="PANTHER" id="PTHR11552">
    <property type="entry name" value="GLUCOSE-METHANOL-CHOLINE GMC OXIDOREDUCTASE"/>
    <property type="match status" value="1"/>
</dbReference>
<dbReference type="GeneID" id="19182311"/>
<evidence type="ECO:0000256" key="4">
    <source>
        <dbReference type="ARBA" id="ARBA00022827"/>
    </source>
</evidence>
<accession>W9VNX6</accession>
<dbReference type="Gene3D" id="3.50.50.60">
    <property type="entry name" value="FAD/NAD(P)-binding domain"/>
    <property type="match status" value="1"/>
</dbReference>
<comment type="cofactor">
    <cofactor evidence="1 6">
        <name>FAD</name>
        <dbReference type="ChEBI" id="CHEBI:57692"/>
    </cofactor>
</comment>
<comment type="caution">
    <text evidence="9">The sequence shown here is derived from an EMBL/GenBank/DDBJ whole genome shotgun (WGS) entry which is preliminary data.</text>
</comment>
<name>W9VNX6_9EURO</name>
<dbReference type="GO" id="GO:0050660">
    <property type="term" value="F:flavin adenine dinucleotide binding"/>
    <property type="evidence" value="ECO:0007669"/>
    <property type="project" value="InterPro"/>
</dbReference>
<dbReference type="AlphaFoldDB" id="W9VNX6"/>
<dbReference type="SUPFAM" id="SSF51905">
    <property type="entry name" value="FAD/NAD(P)-binding domain"/>
    <property type="match status" value="1"/>
</dbReference>
<evidence type="ECO:0000256" key="6">
    <source>
        <dbReference type="PIRSR" id="PIRSR000137-2"/>
    </source>
</evidence>
<dbReference type="PROSITE" id="PS51257">
    <property type="entry name" value="PROKAR_LIPOPROTEIN"/>
    <property type="match status" value="1"/>
</dbReference>